<dbReference type="Pfam" id="PF02543">
    <property type="entry name" value="Carbam_trans_N"/>
    <property type="match status" value="1"/>
</dbReference>
<feature type="domain" description="Carbamoyltransferase" evidence="2">
    <location>
        <begin position="5"/>
        <end position="348"/>
    </location>
</feature>
<dbReference type="Pfam" id="PF16861">
    <property type="entry name" value="Carbam_trans_C"/>
    <property type="match status" value="1"/>
</dbReference>
<dbReference type="Proteomes" id="UP000252355">
    <property type="component" value="Unassembled WGS sequence"/>
</dbReference>
<dbReference type="PANTHER" id="PTHR34847:SF1">
    <property type="entry name" value="NODULATION PROTEIN U"/>
    <property type="match status" value="1"/>
</dbReference>
<dbReference type="PANTHER" id="PTHR34847">
    <property type="entry name" value="NODULATION PROTEIN U"/>
    <property type="match status" value="1"/>
</dbReference>
<feature type="domain" description="Carbamoyltransferase C-terminal" evidence="3">
    <location>
        <begin position="399"/>
        <end position="576"/>
    </location>
</feature>
<evidence type="ECO:0000256" key="1">
    <source>
        <dbReference type="ARBA" id="ARBA00006129"/>
    </source>
</evidence>
<keyword evidence="4" id="KW-0808">Transferase</keyword>
<dbReference type="SUPFAM" id="SSF53067">
    <property type="entry name" value="Actin-like ATPase domain"/>
    <property type="match status" value="1"/>
</dbReference>
<evidence type="ECO:0000259" key="2">
    <source>
        <dbReference type="Pfam" id="PF02543"/>
    </source>
</evidence>
<evidence type="ECO:0000313" key="5">
    <source>
        <dbReference type="Proteomes" id="UP000252355"/>
    </source>
</evidence>
<dbReference type="InterPro" id="IPR031730">
    <property type="entry name" value="Carbam_trans_C"/>
</dbReference>
<dbReference type="EMBL" id="QOQW01000004">
    <property type="protein sequence ID" value="RCK80817.1"/>
    <property type="molecule type" value="Genomic_DNA"/>
</dbReference>
<name>A0A367ZSK2_9BACT</name>
<dbReference type="InterPro" id="IPR043129">
    <property type="entry name" value="ATPase_NBD"/>
</dbReference>
<dbReference type="InterPro" id="IPR003696">
    <property type="entry name" value="Carbtransf_dom"/>
</dbReference>
<dbReference type="Gene3D" id="3.90.870.20">
    <property type="entry name" value="Carbamoyltransferase, C-terminal domain"/>
    <property type="match status" value="1"/>
</dbReference>
<dbReference type="GO" id="GO:0016740">
    <property type="term" value="F:transferase activity"/>
    <property type="evidence" value="ECO:0007669"/>
    <property type="project" value="UniProtKB-KW"/>
</dbReference>
<proteinExistence type="inferred from homology"/>
<dbReference type="CDD" id="cd24098">
    <property type="entry name" value="ASKHA_NBD_TobZ_N"/>
    <property type="match status" value="1"/>
</dbReference>
<comment type="caution">
    <text evidence="4">The sequence shown here is derived from an EMBL/GenBank/DDBJ whole genome shotgun (WGS) entry which is preliminary data.</text>
</comment>
<gene>
    <name evidence="4" type="ORF">OZSIB_2705</name>
</gene>
<accession>A0A367ZSK2</accession>
<dbReference type="InterPro" id="IPR051338">
    <property type="entry name" value="NodU/CmcH_Carbamoyltrnsfr"/>
</dbReference>
<reference evidence="4 5" key="1">
    <citation type="submission" date="2018-05" db="EMBL/GenBank/DDBJ databases">
        <title>A metagenomic window into the 2 km-deep terrestrial subsurface aquifer revealed taxonomically and functionally diverse microbial community comprising novel uncultured bacterial lineages.</title>
        <authorList>
            <person name="Kadnikov V.V."/>
            <person name="Mardanov A.V."/>
            <person name="Beletsky A.V."/>
            <person name="Banks D."/>
            <person name="Pimenov N.V."/>
            <person name="Frank Y.A."/>
            <person name="Karnachuk O.V."/>
            <person name="Ravin N.V."/>
        </authorList>
    </citation>
    <scope>NUCLEOTIDE SEQUENCE [LARGE SCALE GENOMIC DNA]</scope>
    <source>
        <strain evidence="4">BY5</strain>
    </source>
</reference>
<evidence type="ECO:0000259" key="3">
    <source>
        <dbReference type="Pfam" id="PF16861"/>
    </source>
</evidence>
<sequence>MATTILGINAAYHESAVCLLRDGVILNAVEEERFNRIKHAKHARVDNADELPEQALEWSLRAAGLTPDQIDHIGFSFDPEERLRCNRNLGEKGIPPGDYGTPEGEETFHRSVYNAAAKLRQRFPKAQFHFLRHHLCHAASTFYPSRHERAAVLAIDGIGEFTTTWMGIGDGHTLKPIHEISYPHSLGFVWEKMSEHLGFDVYGGPGKVMGYACLTDPVGEASGIDYAERFRRIIQLTDTGFTVDNSVMRFRTRDFSGLEPLFGPRRPSIVDRYEEASIAAGLQTVTEEVFIHLARLLYRKTGMEALCLAGGVALNCVANARLLRETPFRALHVMPAANDAGTAVGAACLLWCQVLGNRTRPRLDHAYLGPEYSETEIKAALDQAGLAATRPDDLPREVARLVYDGKIVAWFQGRLEFGPRALGHRSILGDPSRFDMRSRLNHKVKERESFRPFAPSVLPEDIGRHLQTPADLDAAEYMLLALPVVERRDIQRIPAVIQENGTTGHATARPHVVRPAVNPLYHRLLQEMKAISGLGMILNTSFNISEPIVATPEHAINCFQRSKMDALAIGPFLVKR</sequence>
<dbReference type="AlphaFoldDB" id="A0A367ZSK2"/>
<comment type="similarity">
    <text evidence="1">Belongs to the NodU/CmcH family.</text>
</comment>
<evidence type="ECO:0000313" key="4">
    <source>
        <dbReference type="EMBL" id="RCK80817.1"/>
    </source>
</evidence>
<organism evidence="4 5">
    <name type="scientific">Candidatus Ozemobacter sibiricus</name>
    <dbReference type="NCBI Taxonomy" id="2268124"/>
    <lineage>
        <taxon>Bacteria</taxon>
        <taxon>Candidatus Ozemobacteria</taxon>
        <taxon>Candidatus Ozemobacterales</taxon>
        <taxon>Candidatus Ozemobacteraceae</taxon>
        <taxon>Candidatus Ozemobacter</taxon>
    </lineage>
</organism>
<protein>
    <submittedName>
        <fullName evidence="4">Carbamoyl transferase</fullName>
    </submittedName>
</protein>
<dbReference type="Gene3D" id="3.30.420.40">
    <property type="match status" value="2"/>
</dbReference>
<dbReference type="InterPro" id="IPR038152">
    <property type="entry name" value="Carbam_trans_C_sf"/>
</dbReference>